<feature type="transmembrane region" description="Helical" evidence="1">
    <location>
        <begin position="86"/>
        <end position="107"/>
    </location>
</feature>
<accession>A0A426XT72</accession>
<dbReference type="EMBL" id="AMZH03017696">
    <property type="protein sequence ID" value="RRT42644.1"/>
    <property type="molecule type" value="Genomic_DNA"/>
</dbReference>
<keyword evidence="1" id="KW-0472">Membrane</keyword>
<organism evidence="2 3">
    <name type="scientific">Ensete ventricosum</name>
    <name type="common">Abyssinian banana</name>
    <name type="synonym">Musa ensete</name>
    <dbReference type="NCBI Taxonomy" id="4639"/>
    <lineage>
        <taxon>Eukaryota</taxon>
        <taxon>Viridiplantae</taxon>
        <taxon>Streptophyta</taxon>
        <taxon>Embryophyta</taxon>
        <taxon>Tracheophyta</taxon>
        <taxon>Spermatophyta</taxon>
        <taxon>Magnoliopsida</taxon>
        <taxon>Liliopsida</taxon>
        <taxon>Zingiberales</taxon>
        <taxon>Musaceae</taxon>
        <taxon>Ensete</taxon>
    </lineage>
</organism>
<evidence type="ECO:0000313" key="2">
    <source>
        <dbReference type="EMBL" id="RRT42644.1"/>
    </source>
</evidence>
<sequence length="109" mass="11870">MHVGPPARGSDLGAVGMAADAEEPRVYEAWKGSNVSADLCPGTSLTALSSLIGRNASDLLFGEISLWEIRVWSCDLFAGGHEKLKFQFFGCLYCICFNSFSFFLLVIQL</sequence>
<keyword evidence="1" id="KW-1133">Transmembrane helix</keyword>
<gene>
    <name evidence="2" type="ORF">B296_00053913</name>
</gene>
<proteinExistence type="predicted"/>
<dbReference type="Proteomes" id="UP000287651">
    <property type="component" value="Unassembled WGS sequence"/>
</dbReference>
<keyword evidence="1" id="KW-0812">Transmembrane</keyword>
<dbReference type="AlphaFoldDB" id="A0A426XT72"/>
<name>A0A426XT72_ENSVE</name>
<evidence type="ECO:0000256" key="1">
    <source>
        <dbReference type="SAM" id="Phobius"/>
    </source>
</evidence>
<evidence type="ECO:0000313" key="3">
    <source>
        <dbReference type="Proteomes" id="UP000287651"/>
    </source>
</evidence>
<comment type="caution">
    <text evidence="2">The sequence shown here is derived from an EMBL/GenBank/DDBJ whole genome shotgun (WGS) entry which is preliminary data.</text>
</comment>
<reference evidence="2 3" key="1">
    <citation type="journal article" date="2014" name="Agronomy (Basel)">
        <title>A Draft Genome Sequence for Ensete ventricosum, the Drought-Tolerant Tree Against Hunger.</title>
        <authorList>
            <person name="Harrison J."/>
            <person name="Moore K.A."/>
            <person name="Paszkiewicz K."/>
            <person name="Jones T."/>
            <person name="Grant M."/>
            <person name="Ambacheew D."/>
            <person name="Muzemil S."/>
            <person name="Studholme D.J."/>
        </authorList>
    </citation>
    <scope>NUCLEOTIDE SEQUENCE [LARGE SCALE GENOMIC DNA]</scope>
</reference>
<protein>
    <submittedName>
        <fullName evidence="2">Uncharacterized protein</fullName>
    </submittedName>
</protein>